<comment type="caution">
    <text evidence="1">The sequence shown here is derived from an EMBL/GenBank/DDBJ whole genome shotgun (WGS) entry which is preliminary data.</text>
</comment>
<gene>
    <name evidence="1" type="ORF">J2S55_004119</name>
</gene>
<reference evidence="1 2" key="1">
    <citation type="submission" date="2023-07" db="EMBL/GenBank/DDBJ databases">
        <title>Sequencing the genomes of 1000 actinobacteria strains.</title>
        <authorList>
            <person name="Klenk H.-P."/>
        </authorList>
    </citation>
    <scope>NUCLEOTIDE SEQUENCE [LARGE SCALE GENOMIC DNA]</scope>
    <source>
        <strain evidence="1 2">DSM 44109</strain>
    </source>
</reference>
<evidence type="ECO:0000313" key="1">
    <source>
        <dbReference type="EMBL" id="MDP9864853.1"/>
    </source>
</evidence>
<dbReference type="EMBL" id="JAUSRB010000002">
    <property type="protein sequence ID" value="MDP9864853.1"/>
    <property type="molecule type" value="Genomic_DNA"/>
</dbReference>
<protein>
    <submittedName>
        <fullName evidence="1">Uncharacterized protein</fullName>
    </submittedName>
</protein>
<keyword evidence="2" id="KW-1185">Reference proteome</keyword>
<evidence type="ECO:0000313" key="2">
    <source>
        <dbReference type="Proteomes" id="UP001230426"/>
    </source>
</evidence>
<name>A0ABT9R6I7_9ACTN</name>
<dbReference type="RefSeq" id="WP_306863386.1">
    <property type="nucleotide sequence ID" value="NZ_JAUSRB010000002.1"/>
</dbReference>
<organism evidence="1 2">
    <name type="scientific">Streptosporangium brasiliense</name>
    <dbReference type="NCBI Taxonomy" id="47480"/>
    <lineage>
        <taxon>Bacteria</taxon>
        <taxon>Bacillati</taxon>
        <taxon>Actinomycetota</taxon>
        <taxon>Actinomycetes</taxon>
        <taxon>Streptosporangiales</taxon>
        <taxon>Streptosporangiaceae</taxon>
        <taxon>Streptosporangium</taxon>
    </lineage>
</organism>
<accession>A0ABT9R6I7</accession>
<dbReference type="Proteomes" id="UP001230426">
    <property type="component" value="Unassembled WGS sequence"/>
</dbReference>
<proteinExistence type="predicted"/>
<sequence length="166" mass="18477">MTLFTHLTSADDVRSIRRAGVRARSRGYEGTAGVFCLPILPSYQLTHQWGRELRRGGRRTMVAVDFRLPDDEPVSVGRYGRAHQELPSAEAAALIAGCEDARGYEVFVSRAIGAKEIHRVRGVNRVTGWRYMPDAHGRFPCPCPGCLRRGEYGSAKIRQAAESRGY</sequence>